<dbReference type="OrthoDB" id="10524106at2759"/>
<feature type="non-terminal residue" evidence="2">
    <location>
        <position position="548"/>
    </location>
</feature>
<proteinExistence type="predicted"/>
<protein>
    <recommendedName>
        <fullName evidence="4">G-protein coupled receptors family 3 profile domain-containing protein</fullName>
    </recommendedName>
</protein>
<evidence type="ECO:0008006" key="4">
    <source>
        <dbReference type="Google" id="ProtNLM"/>
    </source>
</evidence>
<sequence length="548" mass="63957">MITNCMNGNPGFKLLNSYYEDVKFFIAVCQSLNIPFFTVDEETGIKKCGLRNKDYINKLMILKKLVESKSIEMWLNKTEIEQWRNNPYPNSVDAQPTIHYDNDLTIKESITYGMFYDNLYSYEYPEIKFCYLPGSSSYLGGLGLEITKASPFKDEAFKFIELLINEDYPYCTESNISVTPFENVHGQRCKDEGQRTKKELCTSILALNGTYPYYYIRNNITSIVYLTHLNIGNDRGISIETNNSLNSAIYNNIFNNNTNYICDNEVNYEKHTVTYYSKYKIELAISKNEKIILKSMMDVETITSEQTQEMICSIYEDSFKLAKPMQFPYGNFPEINNFQEKAPISLLFAHLYYKHNNTETPFERIIEECCDIIDDSLKPICNETRNIKFKVNFDQCDRNHKTKIEFINCKLLPDSPIERVIDCHYIPYLNFNGIIVIITTIIASFIEIIYLIFIIIYRNERTIMVGLKFLIFHIISCIILYGSIWLFIGVPRKAKCILKIWIIVFGLSGFICSYSIKSEIIISIYFNKSLTPSTVNYKNKNYYIYLCV</sequence>
<evidence type="ECO:0000256" key="1">
    <source>
        <dbReference type="SAM" id="Phobius"/>
    </source>
</evidence>
<feature type="transmembrane region" description="Helical" evidence="1">
    <location>
        <begin position="433"/>
        <end position="457"/>
    </location>
</feature>
<organism evidence="2 3">
    <name type="scientific">Neocallimastix californiae</name>
    <dbReference type="NCBI Taxonomy" id="1754190"/>
    <lineage>
        <taxon>Eukaryota</taxon>
        <taxon>Fungi</taxon>
        <taxon>Fungi incertae sedis</taxon>
        <taxon>Chytridiomycota</taxon>
        <taxon>Chytridiomycota incertae sedis</taxon>
        <taxon>Neocallimastigomycetes</taxon>
        <taxon>Neocallimastigales</taxon>
        <taxon>Neocallimastigaceae</taxon>
        <taxon>Neocallimastix</taxon>
    </lineage>
</organism>
<keyword evidence="1" id="KW-0812">Transmembrane</keyword>
<reference evidence="2 3" key="1">
    <citation type="submission" date="2016-08" db="EMBL/GenBank/DDBJ databases">
        <title>A Parts List for Fungal Cellulosomes Revealed by Comparative Genomics.</title>
        <authorList>
            <consortium name="DOE Joint Genome Institute"/>
            <person name="Haitjema C.H."/>
            <person name="Gilmore S.P."/>
            <person name="Henske J.K."/>
            <person name="Solomon K.V."/>
            <person name="De Groot R."/>
            <person name="Kuo A."/>
            <person name="Mondo S.J."/>
            <person name="Salamov A.A."/>
            <person name="Labutti K."/>
            <person name="Zhao Z."/>
            <person name="Chiniquy J."/>
            <person name="Barry K."/>
            <person name="Brewer H.M."/>
            <person name="Purvine S.O."/>
            <person name="Wright A.T."/>
            <person name="Boxma B."/>
            <person name="Van Alen T."/>
            <person name="Hackstein J.H."/>
            <person name="Baker S.E."/>
            <person name="Grigoriev I.V."/>
            <person name="O'Malley M.A."/>
        </authorList>
    </citation>
    <scope>NUCLEOTIDE SEQUENCE [LARGE SCALE GENOMIC DNA]</scope>
    <source>
        <strain evidence="2 3">G1</strain>
    </source>
</reference>
<comment type="caution">
    <text evidence="2">The sequence shown here is derived from an EMBL/GenBank/DDBJ whole genome shotgun (WGS) entry which is preliminary data.</text>
</comment>
<dbReference type="STRING" id="1754190.A0A1Y1ZJM3"/>
<keyword evidence="1" id="KW-0472">Membrane</keyword>
<feature type="transmembrane region" description="Helical" evidence="1">
    <location>
        <begin position="500"/>
        <end position="516"/>
    </location>
</feature>
<evidence type="ECO:0000313" key="3">
    <source>
        <dbReference type="Proteomes" id="UP000193920"/>
    </source>
</evidence>
<keyword evidence="3" id="KW-1185">Reference proteome</keyword>
<accession>A0A1Y1ZJM3</accession>
<evidence type="ECO:0000313" key="2">
    <source>
        <dbReference type="EMBL" id="ORY10451.1"/>
    </source>
</evidence>
<feature type="transmembrane region" description="Helical" evidence="1">
    <location>
        <begin position="469"/>
        <end position="488"/>
    </location>
</feature>
<gene>
    <name evidence="2" type="ORF">LY90DRAFT_677998</name>
</gene>
<dbReference type="AlphaFoldDB" id="A0A1Y1ZJM3"/>
<dbReference type="EMBL" id="MCOG01000393">
    <property type="protein sequence ID" value="ORY10451.1"/>
    <property type="molecule type" value="Genomic_DNA"/>
</dbReference>
<keyword evidence="1" id="KW-1133">Transmembrane helix</keyword>
<name>A0A1Y1ZJM3_9FUNG</name>
<dbReference type="Proteomes" id="UP000193920">
    <property type="component" value="Unassembled WGS sequence"/>
</dbReference>